<evidence type="ECO:0000313" key="7">
    <source>
        <dbReference type="EMBL" id="TRY67107.1"/>
    </source>
</evidence>
<dbReference type="Pfam" id="PF21365">
    <property type="entry name" value="Glyco_hydro_31_3rd"/>
    <property type="match status" value="1"/>
</dbReference>
<evidence type="ECO:0000256" key="3">
    <source>
        <dbReference type="SAM" id="MobiDB-lite"/>
    </source>
</evidence>
<feature type="domain" description="Glycosyl hydrolase family 31 C-terminal" evidence="6">
    <location>
        <begin position="939"/>
        <end position="1028"/>
    </location>
</feature>
<keyword evidence="8" id="KW-1185">Reference proteome</keyword>
<dbReference type="Proteomes" id="UP000318571">
    <property type="component" value="Chromosome 4"/>
</dbReference>
<keyword evidence="2" id="KW-0378">Hydrolase</keyword>
<feature type="region of interest" description="Disordered" evidence="3">
    <location>
        <begin position="17"/>
        <end position="101"/>
    </location>
</feature>
<dbReference type="Gene3D" id="3.20.20.80">
    <property type="entry name" value="Glycosidases"/>
    <property type="match status" value="1"/>
</dbReference>
<dbReference type="InterPro" id="IPR048395">
    <property type="entry name" value="Glyco_hydro_31_C"/>
</dbReference>
<accession>A0A553NNX7</accession>
<feature type="transmembrane region" description="Helical" evidence="4">
    <location>
        <begin position="348"/>
        <end position="370"/>
    </location>
</feature>
<proteinExistence type="inferred from homology"/>
<dbReference type="Pfam" id="PF01055">
    <property type="entry name" value="Glyco_hydro_31_2nd"/>
    <property type="match status" value="1"/>
</dbReference>
<comment type="caution">
    <text evidence="7">The sequence shown here is derived from an EMBL/GenBank/DDBJ whole genome shotgun (WGS) entry which is preliminary data.</text>
</comment>
<evidence type="ECO:0000259" key="5">
    <source>
        <dbReference type="Pfam" id="PF01055"/>
    </source>
</evidence>
<dbReference type="OMA" id="LDSRWEN"/>
<dbReference type="GO" id="GO:0004553">
    <property type="term" value="F:hydrolase activity, hydrolyzing O-glycosyl compounds"/>
    <property type="evidence" value="ECO:0007669"/>
    <property type="project" value="InterPro"/>
</dbReference>
<evidence type="ECO:0000256" key="2">
    <source>
        <dbReference type="RuleBase" id="RU361185"/>
    </source>
</evidence>
<dbReference type="InterPro" id="IPR017853">
    <property type="entry name" value="GH"/>
</dbReference>
<comment type="similarity">
    <text evidence="1 2">Belongs to the glycosyl hydrolase 31 family.</text>
</comment>
<feature type="domain" description="Glycoside hydrolase family 31 TIM barrel" evidence="5">
    <location>
        <begin position="655"/>
        <end position="897"/>
    </location>
</feature>
<dbReference type="STRING" id="6832.A0A553NNX7"/>
<dbReference type="PANTHER" id="PTHR43053:SF6">
    <property type="entry name" value="SITS-BINDING PROTEIN"/>
    <property type="match status" value="1"/>
</dbReference>
<organism evidence="7 8">
    <name type="scientific">Tigriopus californicus</name>
    <name type="common">Marine copepod</name>
    <dbReference type="NCBI Taxonomy" id="6832"/>
    <lineage>
        <taxon>Eukaryota</taxon>
        <taxon>Metazoa</taxon>
        <taxon>Ecdysozoa</taxon>
        <taxon>Arthropoda</taxon>
        <taxon>Crustacea</taxon>
        <taxon>Multicrustacea</taxon>
        <taxon>Hexanauplia</taxon>
        <taxon>Copepoda</taxon>
        <taxon>Harpacticoida</taxon>
        <taxon>Harpacticidae</taxon>
        <taxon>Tigriopus</taxon>
    </lineage>
</organism>
<evidence type="ECO:0000256" key="4">
    <source>
        <dbReference type="SAM" id="Phobius"/>
    </source>
</evidence>
<name>A0A553NNX7_TIGCA</name>
<dbReference type="PANTHER" id="PTHR43053">
    <property type="entry name" value="GLYCOSIDASE FAMILY 31"/>
    <property type="match status" value="1"/>
</dbReference>
<evidence type="ECO:0000259" key="6">
    <source>
        <dbReference type="Pfam" id="PF21365"/>
    </source>
</evidence>
<protein>
    <submittedName>
        <fullName evidence="7">Uncharacterized protein</fullName>
    </submittedName>
</protein>
<keyword evidence="4" id="KW-0472">Membrane</keyword>
<dbReference type="InterPro" id="IPR000322">
    <property type="entry name" value="Glyco_hydro_31_TIM"/>
</dbReference>
<feature type="region of interest" description="Disordered" evidence="3">
    <location>
        <begin position="148"/>
        <end position="287"/>
    </location>
</feature>
<gene>
    <name evidence="7" type="ORF">TCAL_07647</name>
</gene>
<keyword evidence="2" id="KW-0326">Glycosidase</keyword>
<dbReference type="Gene3D" id="2.60.40.1180">
    <property type="entry name" value="Golgi alpha-mannosidase II"/>
    <property type="match status" value="1"/>
</dbReference>
<feature type="compositionally biased region" description="Basic and acidic residues" evidence="3">
    <location>
        <begin position="213"/>
        <end position="226"/>
    </location>
</feature>
<reference evidence="7 8" key="1">
    <citation type="journal article" date="2018" name="Nat. Ecol. Evol.">
        <title>Genomic signatures of mitonuclear coevolution across populations of Tigriopus californicus.</title>
        <authorList>
            <person name="Barreto F.S."/>
            <person name="Watson E.T."/>
            <person name="Lima T.G."/>
            <person name="Willett C.S."/>
            <person name="Edmands S."/>
            <person name="Li W."/>
            <person name="Burton R.S."/>
        </authorList>
    </citation>
    <scope>NUCLEOTIDE SEQUENCE [LARGE SCALE GENOMIC DNA]</scope>
    <source>
        <strain evidence="7 8">San Diego</strain>
    </source>
</reference>
<evidence type="ECO:0000256" key="1">
    <source>
        <dbReference type="ARBA" id="ARBA00007806"/>
    </source>
</evidence>
<dbReference type="SUPFAM" id="SSF51445">
    <property type="entry name" value="(Trans)glycosidases"/>
    <property type="match status" value="1"/>
</dbReference>
<dbReference type="InterPro" id="IPR013780">
    <property type="entry name" value="Glyco_hydro_b"/>
</dbReference>
<keyword evidence="4" id="KW-0812">Transmembrane</keyword>
<dbReference type="EMBL" id="VCGU01000011">
    <property type="protein sequence ID" value="TRY67107.1"/>
    <property type="molecule type" value="Genomic_DNA"/>
</dbReference>
<dbReference type="CDD" id="cd06592">
    <property type="entry name" value="GH31_NET37"/>
    <property type="match status" value="1"/>
</dbReference>
<dbReference type="GO" id="GO:0005975">
    <property type="term" value="P:carbohydrate metabolic process"/>
    <property type="evidence" value="ECO:0007669"/>
    <property type="project" value="InterPro"/>
</dbReference>
<feature type="compositionally biased region" description="Polar residues" evidence="3">
    <location>
        <begin position="200"/>
        <end position="209"/>
    </location>
</feature>
<sequence length="1036" mass="117209">MDTNDLRMKSWINSFNKQQHQDVKTNVDLDSEFSDSGGSEPTTPVFNRRAGRDAFQRSPSISFANEDEIMEYTKGGVDPPPIEVKRGSEPTTPVFNRRAGRDAFQRSPSISFANEDEIMEYTKGGVDPPPIEVKRGIMKQLSKSSFDWDFSDETPSEIPLQPLDPNRGITRNNSQRKIFFAVGEEQESTFPSPPRRKNARASSSLSNSFPEGLNRHPGESDVKYDESETLIPEADSSIPEIVPSKANTFNSSPATPPSPPTSVPVNGTGPPPVSSIGGAPLAEPEKIPPKYLSPYAKEVDEYDRKKDAWSISSLKRYASKSSLISTMDNVKDRLSVANLKEQTDKRKLNIVVAFFFLVVVLFIAAAHVVYYKHIGELRLFGHLKLEEADRRLLIFDKVDKLILESRLAVTLPGDIHPYPCIDPTNLHHGAHGEFKERCLEWKGLARLRIQHQTNTETSCYRLSWQSLHPDVSPMDCFPADDEIQGHWYGGGESLNAAWPLENGRIKNTAFVTGDEGKTEWGNVIRKYFLNSRGLSVTIEDHTPLFISLNQPDSPGLCLQAKFDDFSYFYHRFDLPRLNYTVCTDNNLNHLHKQFLPSSFWDGHSQDDLDTLHHLLKKPIWQVPAFSDLSHDKLVSYIERVVGETNDSEDRGYILLNYHWQANMGDFTFNKKAFPDLKETLEFIKKSGLKLVLTINPFVSTESSNFQTGVTDSYFVLERNSTNLVPALTWFKDVTSAGLLDITRNRTVNWLQSQLRALSVELNNEAVFFVDSGNTFHTPTYFQFKKPLDNPDMYRDVFVNAVMDQVPVIGVSGAASQRPKAPAFVFLTPLESNWTHLQSVIPNVLHLSVIGYPFTNPGPVGGVGRSGKSLEIYTLEEELELYIRWWQLNTFMPMLHFFKPPSAFPPQLIAATAKDLQRIREEVVLKYLVKFSNSAMKNSQPVIRPLWVLNPKDPIAQTINDEFLIGDTLLVAPVLNLGARTRDVYLPNYVGHDETVWMRGSDKRYFKGGRWMNNTKVELNDILYFIREDDGSLPTIG</sequence>
<dbReference type="AlphaFoldDB" id="A0A553NNX7"/>
<keyword evidence="4" id="KW-1133">Transmembrane helix</keyword>
<dbReference type="SUPFAM" id="SSF51011">
    <property type="entry name" value="Glycosyl hydrolase domain"/>
    <property type="match status" value="1"/>
</dbReference>
<evidence type="ECO:0000313" key="8">
    <source>
        <dbReference type="Proteomes" id="UP000318571"/>
    </source>
</evidence>
<dbReference type="InterPro" id="IPR050985">
    <property type="entry name" value="Alpha-glycosidase_related"/>
</dbReference>
<dbReference type="OrthoDB" id="6379037at2759"/>
<feature type="compositionally biased region" description="Polar residues" evidence="3">
    <location>
        <begin position="34"/>
        <end position="45"/>
    </location>
</feature>